<dbReference type="RefSeq" id="WP_119882156.1">
    <property type="nucleotide sequence ID" value="NZ_CP032418.1"/>
</dbReference>
<dbReference type="Pfam" id="PF13302">
    <property type="entry name" value="Acetyltransf_3"/>
    <property type="match status" value="1"/>
</dbReference>
<keyword evidence="2" id="KW-0808">Transferase</keyword>
<dbReference type="InterPro" id="IPR000182">
    <property type="entry name" value="GNAT_dom"/>
</dbReference>
<evidence type="ECO:0000259" key="1">
    <source>
        <dbReference type="Pfam" id="PF13302"/>
    </source>
</evidence>
<dbReference type="AlphaFoldDB" id="A0A385YPP4"/>
<accession>A0A385YPP4</accession>
<evidence type="ECO:0000313" key="3">
    <source>
        <dbReference type="Proteomes" id="UP000265725"/>
    </source>
</evidence>
<dbReference type="OrthoDB" id="452315at2"/>
<feature type="domain" description="N-acetyltransferase" evidence="1">
    <location>
        <begin position="21"/>
        <end position="95"/>
    </location>
</feature>
<gene>
    <name evidence="2" type="ORF">D3873_00440</name>
</gene>
<dbReference type="SUPFAM" id="SSF55729">
    <property type="entry name" value="Acyl-CoA N-acyltransferases (Nat)"/>
    <property type="match status" value="1"/>
</dbReference>
<dbReference type="KEGG" id="paek:D3873_00440"/>
<sequence length="149" mass="17184">MVPGYPLDVYKQFFPYKIERFKNFPEENEWEGLIILKRTNTIIGDMGFKGGPNDAGEMNLGYSIVPEYEGNGYATEMGKALCNWAINLPMCNRLWQLVILIMPLLKEYLRKWVSKSHTKLVKNITGPMLEFTRLETPLNEIIVYTSPTS</sequence>
<dbReference type="GO" id="GO:0016747">
    <property type="term" value="F:acyltransferase activity, transferring groups other than amino-acyl groups"/>
    <property type="evidence" value="ECO:0007669"/>
    <property type="project" value="InterPro"/>
</dbReference>
<proteinExistence type="predicted"/>
<organism evidence="2 3">
    <name type="scientific">Paenisporosarcina cavernae</name>
    <dbReference type="NCBI Taxonomy" id="2320858"/>
    <lineage>
        <taxon>Bacteria</taxon>
        <taxon>Bacillati</taxon>
        <taxon>Bacillota</taxon>
        <taxon>Bacilli</taxon>
        <taxon>Bacillales</taxon>
        <taxon>Caryophanaceae</taxon>
        <taxon>Paenisporosarcina</taxon>
    </lineage>
</organism>
<dbReference type="EMBL" id="CP032418">
    <property type="protein sequence ID" value="AYC28411.1"/>
    <property type="molecule type" value="Genomic_DNA"/>
</dbReference>
<dbReference type="InterPro" id="IPR016181">
    <property type="entry name" value="Acyl_CoA_acyltransferase"/>
</dbReference>
<protein>
    <submittedName>
        <fullName evidence="2">N-acetyltransferase</fullName>
    </submittedName>
</protein>
<evidence type="ECO:0000313" key="2">
    <source>
        <dbReference type="EMBL" id="AYC28411.1"/>
    </source>
</evidence>
<reference evidence="3" key="1">
    <citation type="submission" date="2018-09" db="EMBL/GenBank/DDBJ databases">
        <authorList>
            <person name="Zhu H."/>
        </authorList>
    </citation>
    <scope>NUCLEOTIDE SEQUENCE [LARGE SCALE GENOMIC DNA]</scope>
    <source>
        <strain evidence="3">K2R23-3</strain>
    </source>
</reference>
<keyword evidence="3" id="KW-1185">Reference proteome</keyword>
<name>A0A385YPP4_9BACL</name>
<dbReference type="Proteomes" id="UP000265725">
    <property type="component" value="Chromosome"/>
</dbReference>
<dbReference type="Gene3D" id="3.40.630.30">
    <property type="match status" value="1"/>
</dbReference>